<feature type="compositionally biased region" description="Polar residues" evidence="2">
    <location>
        <begin position="223"/>
        <end position="234"/>
    </location>
</feature>
<accession>A0A067N157</accession>
<gene>
    <name evidence="3" type="ORF">BOTBODRAFT_168954</name>
</gene>
<feature type="compositionally biased region" description="Low complexity" evidence="2">
    <location>
        <begin position="7"/>
        <end position="17"/>
    </location>
</feature>
<dbReference type="AlphaFoldDB" id="A0A067N157"/>
<feature type="compositionally biased region" description="Polar residues" evidence="2">
    <location>
        <begin position="598"/>
        <end position="617"/>
    </location>
</feature>
<evidence type="ECO:0000256" key="2">
    <source>
        <dbReference type="SAM" id="MobiDB-lite"/>
    </source>
</evidence>
<evidence type="ECO:0000313" key="3">
    <source>
        <dbReference type="EMBL" id="KDQ21738.1"/>
    </source>
</evidence>
<feature type="region of interest" description="Disordered" evidence="2">
    <location>
        <begin position="686"/>
        <end position="906"/>
    </location>
</feature>
<dbReference type="OrthoDB" id="28208at2759"/>
<feature type="compositionally biased region" description="Polar residues" evidence="2">
    <location>
        <begin position="131"/>
        <end position="149"/>
    </location>
</feature>
<reference evidence="4" key="1">
    <citation type="journal article" date="2014" name="Proc. Natl. Acad. Sci. U.S.A.">
        <title>Extensive sampling of basidiomycete genomes demonstrates inadequacy of the white-rot/brown-rot paradigm for wood decay fungi.</title>
        <authorList>
            <person name="Riley R."/>
            <person name="Salamov A.A."/>
            <person name="Brown D.W."/>
            <person name="Nagy L.G."/>
            <person name="Floudas D."/>
            <person name="Held B.W."/>
            <person name="Levasseur A."/>
            <person name="Lombard V."/>
            <person name="Morin E."/>
            <person name="Otillar R."/>
            <person name="Lindquist E.A."/>
            <person name="Sun H."/>
            <person name="LaButti K.M."/>
            <person name="Schmutz J."/>
            <person name="Jabbour D."/>
            <person name="Luo H."/>
            <person name="Baker S.E."/>
            <person name="Pisabarro A.G."/>
            <person name="Walton J.D."/>
            <person name="Blanchette R.A."/>
            <person name="Henrissat B."/>
            <person name="Martin F."/>
            <person name="Cullen D."/>
            <person name="Hibbett D.S."/>
            <person name="Grigoriev I.V."/>
        </authorList>
    </citation>
    <scope>NUCLEOTIDE SEQUENCE [LARGE SCALE GENOMIC DNA]</scope>
    <source>
        <strain evidence="4">FD-172 SS1</strain>
    </source>
</reference>
<dbReference type="EMBL" id="KL198016">
    <property type="protein sequence ID" value="KDQ21738.1"/>
    <property type="molecule type" value="Genomic_DNA"/>
</dbReference>
<evidence type="ECO:0000313" key="4">
    <source>
        <dbReference type="Proteomes" id="UP000027195"/>
    </source>
</evidence>
<feature type="region of interest" description="Disordered" evidence="2">
    <location>
        <begin position="1"/>
        <end position="35"/>
    </location>
</feature>
<dbReference type="Proteomes" id="UP000027195">
    <property type="component" value="Unassembled WGS sequence"/>
</dbReference>
<feature type="compositionally biased region" description="Polar residues" evidence="2">
    <location>
        <begin position="749"/>
        <end position="776"/>
    </location>
</feature>
<feature type="compositionally biased region" description="Low complexity" evidence="2">
    <location>
        <begin position="777"/>
        <end position="797"/>
    </location>
</feature>
<feature type="compositionally biased region" description="Basic residues" evidence="2">
    <location>
        <begin position="695"/>
        <end position="705"/>
    </location>
</feature>
<evidence type="ECO:0000256" key="1">
    <source>
        <dbReference type="SAM" id="Coils"/>
    </source>
</evidence>
<sequence>MATEIYTSAPPVSTTTTPPRPLPNPPDTSARSPASSALDEVGIILPNIHLGSFSRMTIDFDRRYSSMPLSRSDGISRRDSGNELPPALRRDSGRPISTDNDAWFPWGDPARTLDTRAQPSPDSHSPIPVQQPLTTNSSATTAPQNSTWGGQSGRPALASSMDDLNRPSQRSDSVSGSGVNYAPPNIGSGSRIPSPLATPGEDPPGSSRGQLPDELSIRRRESNPPQAIRSTQQSHPPPFERDQPQSSESSLRKKSSAMRSSRTPPARSSVPKLQSPQLVTFDDRLVPVASSSTRPLPPAAYFASPYPKPVYSQAAQKVVPRVEEVCVECMMRDRDMADVDVTTPGVWDRESDVGYQELVRKEELEGMQGVPADVDTKKLRSRGTHQMSEENMSVWLTMNPKEPTARWQTLEAYLTAQAALLEAEHRAHNQAMRESQLLDARIQDAYSQLQRSVCDLGGKPITTGAKALSGVRIRAPRTISGPWLNGQNADVSVTAKEDSSAKRDMTFLENGMILETVDIQREEKEEKARRKREEKAERMRLRELNNRSSTYEVPEDVVSLYSMRSGRLDFNPYMLASESQPTLSMFPSSPNPRRMSTAVPTSPSFSRPANNRASTYSSIESRGKARFLNFKQWVGGPGSDASFMNSGSMMDMHLALALEKNLPQLPHERHSVGPSMIDSWNNKPVVESEKAKSDGKKKKGLRKFWNKLTGNNKDTKEREVTEAETQPRSNFEEDIHGPLAPPPPMNFLVNRSTSSERSVAHNRQTSTPSLPISSVISHPRSPSGPGRGASPPTAPSSILPSPTSNAFPWKDGGSDGEKKARLDVDGEVPDERLEQGVESSQRELPGDGPDATTTSYLAVPPSSPVPSRLTPSSGSSTTLITDPRSRPLSLFKSLPPLPAEAPPSPPLQMRPNSVAFGMVEGNGPNGLPVPNPAFRREARRQSFGGVASPMQRGTNAAVIPGSMSIGAMMSAPRDTGYDEFGASQASLGRYDTGDQVASKRTSRFGFHSLLGGGNRASERSAAAPAAGNYYDERDPVSIRHRLELSQSVSSHSLDPSSADYYRTSFTRLPGASSLSGKRLDELILREKNFVAYRYPSGDPKSLGALRR</sequence>
<protein>
    <submittedName>
        <fullName evidence="3">Uncharacterized protein</fullName>
    </submittedName>
</protein>
<proteinExistence type="predicted"/>
<name>A0A067N157_BOTB1</name>
<feature type="compositionally biased region" description="Basic and acidic residues" evidence="2">
    <location>
        <begin position="812"/>
        <end position="845"/>
    </location>
</feature>
<keyword evidence="1" id="KW-0175">Coiled coil</keyword>
<feature type="coiled-coil region" evidence="1">
    <location>
        <begin position="514"/>
        <end position="544"/>
    </location>
</feature>
<feature type="compositionally biased region" description="Pro residues" evidence="2">
    <location>
        <begin position="895"/>
        <end position="906"/>
    </location>
</feature>
<feature type="region of interest" description="Disordered" evidence="2">
    <location>
        <begin position="581"/>
        <end position="617"/>
    </location>
</feature>
<organism evidence="3 4">
    <name type="scientific">Botryobasidium botryosum (strain FD-172 SS1)</name>
    <dbReference type="NCBI Taxonomy" id="930990"/>
    <lineage>
        <taxon>Eukaryota</taxon>
        <taxon>Fungi</taxon>
        <taxon>Dikarya</taxon>
        <taxon>Basidiomycota</taxon>
        <taxon>Agaricomycotina</taxon>
        <taxon>Agaricomycetes</taxon>
        <taxon>Cantharellales</taxon>
        <taxon>Botryobasidiaceae</taxon>
        <taxon>Botryobasidium</taxon>
    </lineage>
</organism>
<feature type="compositionally biased region" description="Polar residues" evidence="2">
    <location>
        <begin position="869"/>
        <end position="880"/>
    </location>
</feature>
<dbReference type="HOGENOM" id="CLU_282274_0_0_1"/>
<feature type="compositionally biased region" description="Polar residues" evidence="2">
    <location>
        <begin position="166"/>
        <end position="178"/>
    </location>
</feature>
<dbReference type="InParanoid" id="A0A067N157"/>
<keyword evidence="4" id="KW-1185">Reference proteome</keyword>
<dbReference type="STRING" id="930990.A0A067N157"/>
<feature type="region of interest" description="Disordered" evidence="2">
    <location>
        <begin position="66"/>
        <end position="276"/>
    </location>
</feature>